<dbReference type="Proteomes" id="UP000825935">
    <property type="component" value="Chromosome 22"/>
</dbReference>
<dbReference type="EMBL" id="CM035427">
    <property type="protein sequence ID" value="KAH7307751.1"/>
    <property type="molecule type" value="Genomic_DNA"/>
</dbReference>
<protein>
    <submittedName>
        <fullName evidence="1">Uncharacterized protein</fullName>
    </submittedName>
</protein>
<gene>
    <name evidence="1" type="ORF">KP509_22G075300</name>
</gene>
<sequence>MGDSREMSCVPACEDDEMFNRSLRRDLCYGADLRKRAHGEENWRSPVQKNGDDEVEAAEKGSEVVELCDAVARLVIILCFSAVGGWAIQQALSLDYDTTMSPLG</sequence>
<evidence type="ECO:0000313" key="2">
    <source>
        <dbReference type="Proteomes" id="UP000825935"/>
    </source>
</evidence>
<accession>A0A8T2S966</accession>
<organism evidence="1 2">
    <name type="scientific">Ceratopteris richardii</name>
    <name type="common">Triangle waterfern</name>
    <dbReference type="NCBI Taxonomy" id="49495"/>
    <lineage>
        <taxon>Eukaryota</taxon>
        <taxon>Viridiplantae</taxon>
        <taxon>Streptophyta</taxon>
        <taxon>Embryophyta</taxon>
        <taxon>Tracheophyta</taxon>
        <taxon>Polypodiopsida</taxon>
        <taxon>Polypodiidae</taxon>
        <taxon>Polypodiales</taxon>
        <taxon>Pteridineae</taxon>
        <taxon>Pteridaceae</taxon>
        <taxon>Parkerioideae</taxon>
        <taxon>Ceratopteris</taxon>
    </lineage>
</organism>
<evidence type="ECO:0000313" key="1">
    <source>
        <dbReference type="EMBL" id="KAH7307751.1"/>
    </source>
</evidence>
<dbReference type="AlphaFoldDB" id="A0A8T2S966"/>
<comment type="caution">
    <text evidence="1">The sequence shown here is derived from an EMBL/GenBank/DDBJ whole genome shotgun (WGS) entry which is preliminary data.</text>
</comment>
<proteinExistence type="predicted"/>
<name>A0A8T2S966_CERRI</name>
<keyword evidence="2" id="KW-1185">Reference proteome</keyword>
<reference evidence="1" key="1">
    <citation type="submission" date="2021-08" db="EMBL/GenBank/DDBJ databases">
        <title>WGS assembly of Ceratopteris richardii.</title>
        <authorList>
            <person name="Marchant D.B."/>
            <person name="Chen G."/>
            <person name="Jenkins J."/>
            <person name="Shu S."/>
            <person name="Leebens-Mack J."/>
            <person name="Grimwood J."/>
            <person name="Schmutz J."/>
            <person name="Soltis P."/>
            <person name="Soltis D."/>
            <person name="Chen Z.-H."/>
        </authorList>
    </citation>
    <scope>NUCLEOTIDE SEQUENCE</scope>
    <source>
        <strain evidence="1">Whitten #5841</strain>
        <tissue evidence="1">Leaf</tissue>
    </source>
</reference>